<evidence type="ECO:0000256" key="3">
    <source>
        <dbReference type="ARBA" id="ARBA00023237"/>
    </source>
</evidence>
<dbReference type="PROSITE" id="PS51123">
    <property type="entry name" value="OMPA_2"/>
    <property type="match status" value="1"/>
</dbReference>
<dbReference type="InterPro" id="IPR050330">
    <property type="entry name" value="Bact_OuterMem_StrucFunc"/>
</dbReference>
<dbReference type="SUPFAM" id="SSF53300">
    <property type="entry name" value="vWA-like"/>
    <property type="match status" value="1"/>
</dbReference>
<keyword evidence="2 4" id="KW-0472">Membrane</keyword>
<reference evidence="7 8" key="1">
    <citation type="submission" date="2020-08" db="EMBL/GenBank/DDBJ databases">
        <title>Bridging the membrane lipid divide: bacteria of the FCB group superphylum have the potential to synthesize archaeal ether lipids.</title>
        <authorList>
            <person name="Villanueva L."/>
            <person name="Von Meijenfeldt F.A.B."/>
            <person name="Westbye A.B."/>
            <person name="Yadav S."/>
            <person name="Hopmans E.C."/>
            <person name="Dutilh B.E."/>
            <person name="Sinninghe Damste J.S."/>
        </authorList>
    </citation>
    <scope>NUCLEOTIDE SEQUENCE [LARGE SCALE GENOMIC DNA]</scope>
    <source>
        <strain evidence="7">NIOZ-UU17</strain>
    </source>
</reference>
<dbReference type="Pfam" id="PF00691">
    <property type="entry name" value="OmpA"/>
    <property type="match status" value="1"/>
</dbReference>
<evidence type="ECO:0000259" key="6">
    <source>
        <dbReference type="PROSITE" id="PS51123"/>
    </source>
</evidence>
<dbReference type="Proteomes" id="UP000605201">
    <property type="component" value="Unassembled WGS sequence"/>
</dbReference>
<dbReference type="PROSITE" id="PS50234">
    <property type="entry name" value="VWFA"/>
    <property type="match status" value="1"/>
</dbReference>
<dbReference type="InterPro" id="IPR036737">
    <property type="entry name" value="OmpA-like_sf"/>
</dbReference>
<evidence type="ECO:0000256" key="4">
    <source>
        <dbReference type="PROSITE-ProRule" id="PRU00473"/>
    </source>
</evidence>
<keyword evidence="3" id="KW-0998">Cell outer membrane</keyword>
<dbReference type="AlphaFoldDB" id="A0A8J6NU45"/>
<sequence>MKNLLEISLVVVMLFLSIFAVNTFAAEVKIEKEEVSVVAVTEKIIQTADNFIVIFDSSSSMKKSYKNTNLTRYEAAIELLKEKNEMLPDLGYMGGLYLFTPFKAVYAMQPYDREKFAKAIEQLPPGPKGPTLLQQGLHKLDKVLAGLSGETVVFLFTDGTYSDMSGSKKPWVKAKELAEKYDVCFFIVSLAEGDLQKKILKAVASVNECSRVVPFELVFANPVYLAGALFVIDTEAIPYVSTLERVADFEINHILFDFDRAEVRPDKYQELNELGKFLQDNPKTYTVLTGFADSFGPAEYNLGLSRRRAESVQAYLIANFKIGIGRIVTQWYGELDPVAGNDTPEGRQQNRRVECLVMGLD</sequence>
<dbReference type="Gene3D" id="3.30.1330.60">
    <property type="entry name" value="OmpA-like domain"/>
    <property type="match status" value="1"/>
</dbReference>
<evidence type="ECO:0000259" key="5">
    <source>
        <dbReference type="PROSITE" id="PS50234"/>
    </source>
</evidence>
<evidence type="ECO:0000313" key="8">
    <source>
        <dbReference type="Proteomes" id="UP000605201"/>
    </source>
</evidence>
<dbReference type="InterPro" id="IPR036465">
    <property type="entry name" value="vWFA_dom_sf"/>
</dbReference>
<feature type="domain" description="OmpA-like" evidence="6">
    <location>
        <begin position="243"/>
        <end position="361"/>
    </location>
</feature>
<gene>
    <name evidence="7" type="ORF">H8D96_15220</name>
</gene>
<comment type="subcellular location">
    <subcellularLocation>
        <location evidence="1">Cell outer membrane</location>
    </subcellularLocation>
</comment>
<organism evidence="7 8">
    <name type="scientific">Candidatus Desulfatibia vada</name>
    <dbReference type="NCBI Taxonomy" id="2841696"/>
    <lineage>
        <taxon>Bacteria</taxon>
        <taxon>Pseudomonadati</taxon>
        <taxon>Thermodesulfobacteriota</taxon>
        <taxon>Desulfobacteria</taxon>
        <taxon>Desulfobacterales</taxon>
        <taxon>Desulfobacterales incertae sedis</taxon>
        <taxon>Candidatus Desulfatibia</taxon>
    </lineage>
</organism>
<dbReference type="InterPro" id="IPR002035">
    <property type="entry name" value="VWF_A"/>
</dbReference>
<evidence type="ECO:0000256" key="2">
    <source>
        <dbReference type="ARBA" id="ARBA00023136"/>
    </source>
</evidence>
<dbReference type="InterPro" id="IPR006665">
    <property type="entry name" value="OmpA-like"/>
</dbReference>
<dbReference type="PANTHER" id="PTHR30329:SF21">
    <property type="entry name" value="LIPOPROTEIN YIAD-RELATED"/>
    <property type="match status" value="1"/>
</dbReference>
<name>A0A8J6NU45_9BACT</name>
<feature type="domain" description="VWFA" evidence="5">
    <location>
        <begin position="50"/>
        <end position="246"/>
    </location>
</feature>
<evidence type="ECO:0000313" key="7">
    <source>
        <dbReference type="EMBL" id="MBC8433259.1"/>
    </source>
</evidence>
<dbReference type="PRINTS" id="PR01021">
    <property type="entry name" value="OMPADOMAIN"/>
</dbReference>
<dbReference type="PANTHER" id="PTHR30329">
    <property type="entry name" value="STATOR ELEMENT OF FLAGELLAR MOTOR COMPLEX"/>
    <property type="match status" value="1"/>
</dbReference>
<dbReference type="GO" id="GO:0009279">
    <property type="term" value="C:cell outer membrane"/>
    <property type="evidence" value="ECO:0007669"/>
    <property type="project" value="UniProtKB-SubCell"/>
</dbReference>
<protein>
    <submittedName>
        <fullName evidence="7">OmpA family protein</fullName>
    </submittedName>
</protein>
<comment type="caution">
    <text evidence="7">The sequence shown here is derived from an EMBL/GenBank/DDBJ whole genome shotgun (WGS) entry which is preliminary data.</text>
</comment>
<proteinExistence type="predicted"/>
<dbReference type="InterPro" id="IPR006664">
    <property type="entry name" value="OMP_bac"/>
</dbReference>
<evidence type="ECO:0000256" key="1">
    <source>
        <dbReference type="ARBA" id="ARBA00004442"/>
    </source>
</evidence>
<accession>A0A8J6NU45</accession>
<dbReference type="EMBL" id="JACNIG010000287">
    <property type="protein sequence ID" value="MBC8433259.1"/>
    <property type="molecule type" value="Genomic_DNA"/>
</dbReference>
<dbReference type="Gene3D" id="3.40.50.410">
    <property type="entry name" value="von Willebrand factor, type A domain"/>
    <property type="match status" value="1"/>
</dbReference>
<dbReference type="SUPFAM" id="SSF103088">
    <property type="entry name" value="OmpA-like"/>
    <property type="match status" value="1"/>
</dbReference>
<dbReference type="CDD" id="cd07185">
    <property type="entry name" value="OmpA_C-like"/>
    <property type="match status" value="1"/>
</dbReference>